<proteinExistence type="inferred from homology"/>
<gene>
    <name evidence="10" type="ORF">F5I99_02305</name>
</gene>
<evidence type="ECO:0000313" key="10">
    <source>
        <dbReference type="EMBL" id="QEW05415.1"/>
    </source>
</evidence>
<dbReference type="GO" id="GO:0015344">
    <property type="term" value="F:siderophore uptake transmembrane transporter activity"/>
    <property type="evidence" value="ECO:0007669"/>
    <property type="project" value="TreeGrafter"/>
</dbReference>
<dbReference type="EMBL" id="CP044222">
    <property type="protein sequence ID" value="QEW05415.1"/>
    <property type="molecule type" value="Genomic_DNA"/>
</dbReference>
<dbReference type="Proteomes" id="UP000325606">
    <property type="component" value="Chromosome"/>
</dbReference>
<feature type="region of interest" description="Disordered" evidence="8">
    <location>
        <begin position="1"/>
        <end position="22"/>
    </location>
</feature>
<sequence length="704" mass="79567">MLQTLKASEPTQLTQDGCQTKHPSSSFSANIILIYLLGSGNLAFAGNHPLLNEADFLADIPVVSVASRLKQNLHNTPASVTVLDRATISASGAQTLPDLLRLVPGFQVFHVNANKLGASYHGMNDEFPNQLEVMVNGRSVYLPLLSTVIWTSLGLHPDDIERVEVVRGSNAATYGSNAFMGAVNFITRHPATEARFSASGTLGSKQTQNGHLRYSGESQGAFYRISASHESNAGSTRFNDSAQRQFLSADLSFAPSLYDTLNLHVGMDQGYTHLGYLYPYHRFPDNQHYISRSDYRANYQQINWSHLLTPDTTLHISAYRNALVLNESRPTVEDILTYYLPEGLQTQAMADSLQQLNPEFRGYREHGKTHVLDTEVALETHSHNLSSFTGLGLRRDAASSPVLLQQIDIRDQRYRLFHSSEFQLTTKTLANLGVIHEVQSGGSKATSTRAAVSRQLSDDTSIRIGYSHSERLASILERQGNYRIELPPDQFHYIDRPNTELEPERIQSWEVGLLHSLTPLNGYIDLRIFHERISDAIVNVKQADEAGMRMNRGYWRNQGLEAQLKLQPNDSFWLIFNYSYLDNQAGHWHQGHQPDEFTHFPGGQLAPKHTLSALLNWQLTNDVNLSSTYYFMDEVRWRGSYGTLAQQEHYQRLDLKLTRQWRTASQKIELSAIVQNALHGSYQSFYQDNEFDPRAFLQFRLTMD</sequence>
<dbReference type="InterPro" id="IPR039426">
    <property type="entry name" value="TonB-dep_rcpt-like"/>
</dbReference>
<dbReference type="InterPro" id="IPR037066">
    <property type="entry name" value="Plug_dom_sf"/>
</dbReference>
<dbReference type="SUPFAM" id="SSF56935">
    <property type="entry name" value="Porins"/>
    <property type="match status" value="1"/>
</dbReference>
<dbReference type="RefSeq" id="WP_151053460.1">
    <property type="nucleotide sequence ID" value="NZ_CP044222.1"/>
</dbReference>
<dbReference type="InterPro" id="IPR012910">
    <property type="entry name" value="Plug_dom"/>
</dbReference>
<evidence type="ECO:0000259" key="9">
    <source>
        <dbReference type="Pfam" id="PF07715"/>
    </source>
</evidence>
<comment type="subcellular location">
    <subcellularLocation>
        <location evidence="1 7">Cell outer membrane</location>
        <topology evidence="1 7">Multi-pass membrane protein</topology>
    </subcellularLocation>
</comment>
<evidence type="ECO:0000256" key="5">
    <source>
        <dbReference type="ARBA" id="ARBA00023136"/>
    </source>
</evidence>
<accession>A0A5J6LA91</accession>
<evidence type="ECO:0000256" key="6">
    <source>
        <dbReference type="ARBA" id="ARBA00023237"/>
    </source>
</evidence>
<evidence type="ECO:0000256" key="3">
    <source>
        <dbReference type="ARBA" id="ARBA00022452"/>
    </source>
</evidence>
<evidence type="ECO:0000256" key="4">
    <source>
        <dbReference type="ARBA" id="ARBA00022692"/>
    </source>
</evidence>
<evidence type="ECO:0000313" key="11">
    <source>
        <dbReference type="Proteomes" id="UP000325606"/>
    </source>
</evidence>
<keyword evidence="3 7" id="KW-1134">Transmembrane beta strand</keyword>
<evidence type="ECO:0000256" key="8">
    <source>
        <dbReference type="SAM" id="MobiDB-lite"/>
    </source>
</evidence>
<dbReference type="GO" id="GO:0044718">
    <property type="term" value="P:siderophore transmembrane transport"/>
    <property type="evidence" value="ECO:0007669"/>
    <property type="project" value="TreeGrafter"/>
</dbReference>
<dbReference type="KEGG" id="nik:F5I99_02305"/>
<evidence type="ECO:0000256" key="1">
    <source>
        <dbReference type="ARBA" id="ARBA00004571"/>
    </source>
</evidence>
<feature type="domain" description="TonB-dependent receptor plug" evidence="9">
    <location>
        <begin position="74"/>
        <end position="182"/>
    </location>
</feature>
<dbReference type="Gene3D" id="2.40.170.20">
    <property type="entry name" value="TonB-dependent receptor, beta-barrel domain"/>
    <property type="match status" value="1"/>
</dbReference>
<organism evidence="10 11">
    <name type="scientific">Nitrincola iocasae</name>
    <dbReference type="NCBI Taxonomy" id="2614693"/>
    <lineage>
        <taxon>Bacteria</taxon>
        <taxon>Pseudomonadati</taxon>
        <taxon>Pseudomonadota</taxon>
        <taxon>Gammaproteobacteria</taxon>
        <taxon>Oceanospirillales</taxon>
        <taxon>Oceanospirillaceae</taxon>
        <taxon>Nitrincola</taxon>
    </lineage>
</organism>
<protein>
    <submittedName>
        <fullName evidence="10">TonB-dependent receptor plug domain-containing protein</fullName>
    </submittedName>
</protein>
<keyword evidence="6 7" id="KW-0998">Cell outer membrane</keyword>
<reference evidence="10 11" key="1">
    <citation type="submission" date="2019-09" db="EMBL/GenBank/DDBJ databases">
        <title>Nitrincola iocasae sp. nov., a bacterium isolated from the sediment collected at a cold seep field in South China Sea.</title>
        <authorList>
            <person name="Zhang H."/>
            <person name="Wang H."/>
            <person name="Li C."/>
        </authorList>
    </citation>
    <scope>NUCLEOTIDE SEQUENCE [LARGE SCALE GENOMIC DNA]</scope>
    <source>
        <strain evidence="10 11">KXZD1103</strain>
    </source>
</reference>
<dbReference type="Gene3D" id="2.170.130.10">
    <property type="entry name" value="TonB-dependent receptor, plug domain"/>
    <property type="match status" value="1"/>
</dbReference>
<dbReference type="PANTHER" id="PTHR30069:SF27">
    <property type="entry name" value="BLL4766 PROTEIN"/>
    <property type="match status" value="1"/>
</dbReference>
<keyword evidence="11" id="KW-1185">Reference proteome</keyword>
<name>A0A5J6LA91_9GAMM</name>
<dbReference type="AlphaFoldDB" id="A0A5J6LA91"/>
<dbReference type="PROSITE" id="PS52016">
    <property type="entry name" value="TONB_DEPENDENT_REC_3"/>
    <property type="match status" value="1"/>
</dbReference>
<dbReference type="PANTHER" id="PTHR30069">
    <property type="entry name" value="TONB-DEPENDENT OUTER MEMBRANE RECEPTOR"/>
    <property type="match status" value="1"/>
</dbReference>
<keyword evidence="10" id="KW-0675">Receptor</keyword>
<keyword evidence="4 7" id="KW-0812">Transmembrane</keyword>
<dbReference type="GO" id="GO:0009279">
    <property type="term" value="C:cell outer membrane"/>
    <property type="evidence" value="ECO:0007669"/>
    <property type="project" value="UniProtKB-SubCell"/>
</dbReference>
<dbReference type="InterPro" id="IPR036942">
    <property type="entry name" value="Beta-barrel_TonB_sf"/>
</dbReference>
<keyword evidence="2 7" id="KW-0813">Transport</keyword>
<evidence type="ECO:0000256" key="7">
    <source>
        <dbReference type="PROSITE-ProRule" id="PRU01360"/>
    </source>
</evidence>
<dbReference type="Pfam" id="PF07715">
    <property type="entry name" value="Plug"/>
    <property type="match status" value="1"/>
</dbReference>
<keyword evidence="5 7" id="KW-0472">Membrane</keyword>
<comment type="similarity">
    <text evidence="7">Belongs to the TonB-dependent receptor family.</text>
</comment>
<evidence type="ECO:0000256" key="2">
    <source>
        <dbReference type="ARBA" id="ARBA00022448"/>
    </source>
</evidence>